<name>A0ABR2BTC8_9ROSI</name>
<reference evidence="1 2" key="1">
    <citation type="journal article" date="2024" name="G3 (Bethesda)">
        <title>Genome assembly of Hibiscus sabdariffa L. provides insights into metabolisms of medicinal natural products.</title>
        <authorList>
            <person name="Kim T."/>
        </authorList>
    </citation>
    <scope>NUCLEOTIDE SEQUENCE [LARGE SCALE GENOMIC DNA]</scope>
    <source>
        <strain evidence="1">TK-2024</strain>
        <tissue evidence="1">Old leaves</tissue>
    </source>
</reference>
<evidence type="ECO:0000313" key="2">
    <source>
        <dbReference type="Proteomes" id="UP001472677"/>
    </source>
</evidence>
<evidence type="ECO:0000313" key="1">
    <source>
        <dbReference type="EMBL" id="KAK8510350.1"/>
    </source>
</evidence>
<comment type="caution">
    <text evidence="1">The sequence shown here is derived from an EMBL/GenBank/DDBJ whole genome shotgun (WGS) entry which is preliminary data.</text>
</comment>
<protein>
    <submittedName>
        <fullName evidence="1">Uncharacterized protein</fullName>
    </submittedName>
</protein>
<dbReference type="Proteomes" id="UP001472677">
    <property type="component" value="Unassembled WGS sequence"/>
</dbReference>
<keyword evidence="2" id="KW-1185">Reference proteome</keyword>
<sequence>MPFTPSHSEEHLPPPSYRGCWHGVSRGFFLDSYHDRTLDERALRASLALLHSGDIAGSGFRPLSKISSESTSCFAIPPFSSEKACGILGMDRATASNVNSNSIALSLACPGCTLPGNPGSRHQPLVYVWSDPLHPLRTFPVNLLLNPLLLLSSNSNK</sequence>
<accession>A0ABR2BTC8</accession>
<organism evidence="1 2">
    <name type="scientific">Hibiscus sabdariffa</name>
    <name type="common">roselle</name>
    <dbReference type="NCBI Taxonomy" id="183260"/>
    <lineage>
        <taxon>Eukaryota</taxon>
        <taxon>Viridiplantae</taxon>
        <taxon>Streptophyta</taxon>
        <taxon>Embryophyta</taxon>
        <taxon>Tracheophyta</taxon>
        <taxon>Spermatophyta</taxon>
        <taxon>Magnoliopsida</taxon>
        <taxon>eudicotyledons</taxon>
        <taxon>Gunneridae</taxon>
        <taxon>Pentapetalae</taxon>
        <taxon>rosids</taxon>
        <taxon>malvids</taxon>
        <taxon>Malvales</taxon>
        <taxon>Malvaceae</taxon>
        <taxon>Malvoideae</taxon>
        <taxon>Hibiscus</taxon>
    </lineage>
</organism>
<proteinExistence type="predicted"/>
<gene>
    <name evidence="1" type="ORF">V6N12_011721</name>
</gene>
<dbReference type="EMBL" id="JBBPBM010000086">
    <property type="protein sequence ID" value="KAK8510350.1"/>
    <property type="molecule type" value="Genomic_DNA"/>
</dbReference>